<evidence type="ECO:0000313" key="2">
    <source>
        <dbReference type="EMBL" id="AVQ19375.1"/>
    </source>
</evidence>
<dbReference type="RefSeq" id="WP_005885379.1">
    <property type="nucleotide sequence ID" value="NZ_CP028102.1"/>
</dbReference>
<protein>
    <recommendedName>
        <fullName evidence="4">DnaD domain protein</fullName>
    </recommendedName>
</protein>
<name>A0ABM6TY76_FUSMR</name>
<reference evidence="3" key="1">
    <citation type="journal article" date="2018" name="MSphere">
        <title>Fusobacterium Genomics Using MinION and Illumina Sequencing Enables Genome Completion and Correction.</title>
        <authorList>
            <person name="Todd S.M."/>
            <person name="Settlage R.E."/>
            <person name="Lahmers K.K."/>
            <person name="Slade D.J."/>
        </authorList>
    </citation>
    <scope>NUCLEOTIDE SEQUENCE [LARGE SCALE GENOMIC DNA]</scope>
    <source>
        <strain evidence="3">ATCC 9817</strain>
    </source>
</reference>
<sequence>MKYTINGYSQEKLIEYDIDLSSSLILRVIADMYTSNSKKLEYKMLDDDKYMWCTYGYLLEQIPILGTERTLIRKIDSLIEKNILKKKILSQRNGKLGRYLYISLGEIYDSLIEYTSNDKKSSEQMTNCLEVDDKISFDPMTNCHDKDSSIIDSSINITTTKLDNLNKIDQDSKDSSTSSSSSPVENSSSKEKDTIYQIKSALQSHGISIDTCKNIMELVRNGRVNLDRIKSVLITAQQKAWGEGAIYKALRDNWEAGTSETKLLTEKELRKKLAGKANMLLDDYEKGRIEYDTMIENYIEFCSNPIFTEALKIEYYDKIKKAAEKTLVKTA</sequence>
<organism evidence="2 3">
    <name type="scientific">Fusobacterium mortiferum ATCC 9817</name>
    <dbReference type="NCBI Taxonomy" id="469616"/>
    <lineage>
        <taxon>Bacteria</taxon>
        <taxon>Fusobacteriati</taxon>
        <taxon>Fusobacteriota</taxon>
        <taxon>Fusobacteriia</taxon>
        <taxon>Fusobacteriales</taxon>
        <taxon>Fusobacteriaceae</taxon>
        <taxon>Fusobacterium</taxon>
    </lineage>
</organism>
<evidence type="ECO:0008006" key="4">
    <source>
        <dbReference type="Google" id="ProtNLM"/>
    </source>
</evidence>
<dbReference type="EMBL" id="CP028102">
    <property type="protein sequence ID" value="AVQ19375.1"/>
    <property type="molecule type" value="Genomic_DNA"/>
</dbReference>
<accession>A0ABM6TY76</accession>
<dbReference type="GeneID" id="62763832"/>
<feature type="region of interest" description="Disordered" evidence="1">
    <location>
        <begin position="168"/>
        <end position="192"/>
    </location>
</feature>
<keyword evidence="3" id="KW-1185">Reference proteome</keyword>
<feature type="compositionally biased region" description="Low complexity" evidence="1">
    <location>
        <begin position="175"/>
        <end position="187"/>
    </location>
</feature>
<evidence type="ECO:0000313" key="3">
    <source>
        <dbReference type="Proteomes" id="UP000240258"/>
    </source>
</evidence>
<evidence type="ECO:0000256" key="1">
    <source>
        <dbReference type="SAM" id="MobiDB-lite"/>
    </source>
</evidence>
<gene>
    <name evidence="2" type="ORF">C4N19_09840</name>
</gene>
<proteinExistence type="predicted"/>
<dbReference type="Proteomes" id="UP000240258">
    <property type="component" value="Chromosome"/>
</dbReference>